<reference evidence="2" key="1">
    <citation type="submission" date="2020-10" db="EMBL/GenBank/DDBJ databases">
        <authorList>
            <person name="Han B."/>
            <person name="Lu T."/>
            <person name="Zhao Q."/>
            <person name="Huang X."/>
            <person name="Zhao Y."/>
        </authorList>
    </citation>
    <scope>NUCLEOTIDE SEQUENCE</scope>
</reference>
<feature type="region of interest" description="Disordered" evidence="1">
    <location>
        <begin position="61"/>
        <end position="85"/>
    </location>
</feature>
<gene>
    <name evidence="2" type="ORF">NCGR_LOCUS66723</name>
</gene>
<organism evidence="2 3">
    <name type="scientific">Miscanthus lutarioriparius</name>
    <dbReference type="NCBI Taxonomy" id="422564"/>
    <lineage>
        <taxon>Eukaryota</taxon>
        <taxon>Viridiplantae</taxon>
        <taxon>Streptophyta</taxon>
        <taxon>Embryophyta</taxon>
        <taxon>Tracheophyta</taxon>
        <taxon>Spermatophyta</taxon>
        <taxon>Magnoliopsida</taxon>
        <taxon>Liliopsida</taxon>
        <taxon>Poales</taxon>
        <taxon>Poaceae</taxon>
        <taxon>PACMAD clade</taxon>
        <taxon>Panicoideae</taxon>
        <taxon>Andropogonodae</taxon>
        <taxon>Andropogoneae</taxon>
        <taxon>Saccharinae</taxon>
        <taxon>Miscanthus</taxon>
    </lineage>
</organism>
<protein>
    <submittedName>
        <fullName evidence="2">Uncharacterized protein</fullName>
    </submittedName>
</protein>
<dbReference type="EMBL" id="CAJGYO010000563">
    <property type="protein sequence ID" value="CAD6342625.1"/>
    <property type="molecule type" value="Genomic_DNA"/>
</dbReference>
<evidence type="ECO:0000313" key="2">
    <source>
        <dbReference type="EMBL" id="CAD6342625.1"/>
    </source>
</evidence>
<evidence type="ECO:0000256" key="1">
    <source>
        <dbReference type="SAM" id="MobiDB-lite"/>
    </source>
</evidence>
<dbReference type="OrthoDB" id="433924at2759"/>
<keyword evidence="3" id="KW-1185">Reference proteome</keyword>
<name>A0A811SN13_9POAL</name>
<dbReference type="AlphaFoldDB" id="A0A811SN13"/>
<comment type="caution">
    <text evidence="2">The sequence shown here is derived from an EMBL/GenBank/DDBJ whole genome shotgun (WGS) entry which is preliminary data.</text>
</comment>
<dbReference type="PANTHER" id="PTHR36395:SF1">
    <property type="entry name" value="RING-H2 ZINC FINGER PROTEIN"/>
    <property type="match status" value="1"/>
</dbReference>
<accession>A0A811SN13</accession>
<proteinExistence type="predicted"/>
<dbReference type="Proteomes" id="UP000604825">
    <property type="component" value="Unassembled WGS sequence"/>
</dbReference>
<evidence type="ECO:0000313" key="3">
    <source>
        <dbReference type="Proteomes" id="UP000604825"/>
    </source>
</evidence>
<sequence length="85" mass="8945">MRPSESPEAAAARAGREELGARARVHILGGDGARVEERESASNPGLANRYVLHAVDDEVVDGLPEDGSSRPRRPARTTGTSTPSP</sequence>
<dbReference type="PANTHER" id="PTHR36395">
    <property type="entry name" value="RING-H2 ZINC FINGER PROTEIN"/>
    <property type="match status" value="1"/>
</dbReference>